<keyword evidence="10" id="KW-1185">Reference proteome</keyword>
<evidence type="ECO:0000256" key="2">
    <source>
        <dbReference type="ARBA" id="ARBA00022741"/>
    </source>
</evidence>
<keyword evidence="4" id="KW-0472">Membrane</keyword>
<evidence type="ECO:0000259" key="6">
    <source>
        <dbReference type="Pfam" id="PF18052"/>
    </source>
</evidence>
<keyword evidence="4" id="KW-0812">Transmembrane</keyword>
<evidence type="ECO:0000256" key="1">
    <source>
        <dbReference type="ARBA" id="ARBA00022737"/>
    </source>
</evidence>
<keyword evidence="4" id="KW-1133">Transmembrane helix</keyword>
<evidence type="ECO:0000313" key="9">
    <source>
        <dbReference type="EMBL" id="KAJ7963276.1"/>
    </source>
</evidence>
<evidence type="ECO:0000259" key="8">
    <source>
        <dbReference type="Pfam" id="PF23598"/>
    </source>
</evidence>
<organism evidence="9 10">
    <name type="scientific">Quillaja saponaria</name>
    <name type="common">Soap bark tree</name>
    <dbReference type="NCBI Taxonomy" id="32244"/>
    <lineage>
        <taxon>Eukaryota</taxon>
        <taxon>Viridiplantae</taxon>
        <taxon>Streptophyta</taxon>
        <taxon>Embryophyta</taxon>
        <taxon>Tracheophyta</taxon>
        <taxon>Spermatophyta</taxon>
        <taxon>Magnoliopsida</taxon>
        <taxon>eudicotyledons</taxon>
        <taxon>Gunneridae</taxon>
        <taxon>Pentapetalae</taxon>
        <taxon>rosids</taxon>
        <taxon>fabids</taxon>
        <taxon>Fabales</taxon>
        <taxon>Quillajaceae</taxon>
        <taxon>Quillaja</taxon>
    </lineage>
</organism>
<dbReference type="Proteomes" id="UP001163823">
    <property type="component" value="Chromosome 7"/>
</dbReference>
<keyword evidence="1" id="KW-0677">Repeat</keyword>
<dbReference type="InterPro" id="IPR002182">
    <property type="entry name" value="NB-ARC"/>
</dbReference>
<dbReference type="GO" id="GO:0098542">
    <property type="term" value="P:defense response to other organism"/>
    <property type="evidence" value="ECO:0007669"/>
    <property type="project" value="TreeGrafter"/>
</dbReference>
<dbReference type="PRINTS" id="PR00364">
    <property type="entry name" value="DISEASERSIST"/>
</dbReference>
<name>A0AAD7LS08_QUISA</name>
<feature type="transmembrane region" description="Helical" evidence="4">
    <location>
        <begin position="7"/>
        <end position="28"/>
    </location>
</feature>
<protein>
    <submittedName>
        <fullName evidence="9">Disease resistance protein</fullName>
    </submittedName>
</protein>
<dbReference type="Gene3D" id="3.80.10.10">
    <property type="entry name" value="Ribonuclease Inhibitor"/>
    <property type="match status" value="1"/>
</dbReference>
<dbReference type="InterPro" id="IPR055414">
    <property type="entry name" value="LRR_R13L4/SHOC2-like"/>
</dbReference>
<dbReference type="InterPro" id="IPR038005">
    <property type="entry name" value="RX-like_CC"/>
</dbReference>
<dbReference type="Pfam" id="PF18052">
    <property type="entry name" value="Rx_N"/>
    <property type="match status" value="1"/>
</dbReference>
<accession>A0AAD7LS08</accession>
<gene>
    <name evidence="9" type="ORF">O6P43_018394</name>
</gene>
<dbReference type="AlphaFoldDB" id="A0AAD7LS08"/>
<dbReference type="SUPFAM" id="SSF52540">
    <property type="entry name" value="P-loop containing nucleoside triphosphate hydrolases"/>
    <property type="match status" value="1"/>
</dbReference>
<dbReference type="SUPFAM" id="SSF52058">
    <property type="entry name" value="L domain-like"/>
    <property type="match status" value="1"/>
</dbReference>
<dbReference type="Gene3D" id="3.40.50.300">
    <property type="entry name" value="P-loop containing nucleotide triphosphate hydrolases"/>
    <property type="match status" value="1"/>
</dbReference>
<dbReference type="Pfam" id="PF00931">
    <property type="entry name" value="NB-ARC"/>
    <property type="match status" value="1"/>
</dbReference>
<dbReference type="PANTHER" id="PTHR23155:SF955">
    <property type="entry name" value="AAA+ ATPASE DOMAIN-CONTAINING PROTEIN"/>
    <property type="match status" value="1"/>
</dbReference>
<dbReference type="InterPro" id="IPR058922">
    <property type="entry name" value="WHD_DRP"/>
</dbReference>
<dbReference type="InterPro" id="IPR044974">
    <property type="entry name" value="Disease_R_plants"/>
</dbReference>
<dbReference type="Pfam" id="PF23598">
    <property type="entry name" value="LRR_14"/>
    <property type="match status" value="1"/>
</dbReference>
<dbReference type="EMBL" id="JARAOO010000007">
    <property type="protein sequence ID" value="KAJ7963276.1"/>
    <property type="molecule type" value="Genomic_DNA"/>
</dbReference>
<dbReference type="GO" id="GO:0043531">
    <property type="term" value="F:ADP binding"/>
    <property type="evidence" value="ECO:0007669"/>
    <property type="project" value="InterPro"/>
</dbReference>
<feature type="domain" description="Disease resistance N-terminal" evidence="6">
    <location>
        <begin position="184"/>
        <end position="249"/>
    </location>
</feature>
<feature type="domain" description="Disease resistance R13L4/SHOC-2-like LRR" evidence="8">
    <location>
        <begin position="845"/>
        <end position="1151"/>
    </location>
</feature>
<dbReference type="CDD" id="cd14798">
    <property type="entry name" value="RX-CC_like"/>
    <property type="match status" value="1"/>
</dbReference>
<keyword evidence="3" id="KW-0611">Plant defense</keyword>
<evidence type="ECO:0000259" key="5">
    <source>
        <dbReference type="Pfam" id="PF00931"/>
    </source>
</evidence>
<reference evidence="9" key="1">
    <citation type="journal article" date="2023" name="Science">
        <title>Elucidation of the pathway for biosynthesis of saponin adjuvants from the soapbark tree.</title>
        <authorList>
            <person name="Reed J."/>
            <person name="Orme A."/>
            <person name="El-Demerdash A."/>
            <person name="Owen C."/>
            <person name="Martin L.B.B."/>
            <person name="Misra R.C."/>
            <person name="Kikuchi S."/>
            <person name="Rejzek M."/>
            <person name="Martin A.C."/>
            <person name="Harkess A."/>
            <person name="Leebens-Mack J."/>
            <person name="Louveau T."/>
            <person name="Stephenson M.J."/>
            <person name="Osbourn A."/>
        </authorList>
    </citation>
    <scope>NUCLEOTIDE SEQUENCE</scope>
    <source>
        <strain evidence="9">S10</strain>
    </source>
</reference>
<dbReference type="InterPro" id="IPR027417">
    <property type="entry name" value="P-loop_NTPase"/>
</dbReference>
<sequence>MATIPFIVSVFFYVLVTSSVLDILLLAITKVLFYCLEEEIKWIDKESEILNALWRDVDGVNPEAKVAGLTLQLNEVEQKWLKSTSDLFQDATNCVGRYKNLREGRYVVILHKIKPIINLVREMKRIKTAIQSHLEGKKKDSIDIFKRLERSRSKIGSLKERRGHIDGYPPVRKSEVITSLTRKAEILSTRENLICGMDSEIQSVKLLIIVQAFLKDLHMLQLESETEKVWVKQAKEIIREAESAIENFTGGRPNQVRWLSTFCNWSARHKFKMEMKHIQTKLIKLLDRKDRYDFKFIYTDASKFLLGRLPLTLQDTNINLKDISIAVSRLSTRLSNVPLTRKKVIDEIKPLCDQLKRINELLNDAADELLFYSRKLWLQQVSNIVQIAAGSIELEAYMREARPKHLMVIKPMQRTIFLLERILTVCQIEQKESRSVVCLEEDVQEVVLQLTRGSETRLVSIMGMQGIGKTTLAKEVYNHRTILQRFPIRAWVNIDAVRKRFQLIKNGVPNQIRNFWIDKLRNHLASGDHLLVLDKISSTSDWDMLREVLDKSLSSSRRSRILLTTRYYSKFIHAGNNLVYGCHYVQLQTEEQSWKLYEQMLTLRSKRVDKSKEKLIKKDVGRCGGLPCSIVSLADQNPEAAERWCQSAWLENLDQNFTVSTPVNRSSPQSRILNEENSFLLRYLSYSRLFPGNFEITARRLVALWVAEGLVYVDNPNRIINKYVVGDNHLNRLIKRNMIQVVKRKLDGKVKTCRLPGVVGELIMRYKDIHPQYNIDLNVPTLNRLVDNYDNNDESFEHIHGVDTNSPEVWREYRRLVSFISTDTREGNKPGEDIHSFHKRGIANKCFGELKVLDLERVFRPQLPKSIGKLIGLTYLSLRWTYIEEIPSSIGNLCNLETLDLKHTHVRNLPITVWKMKCLQHLYLEKIYRIVFLYEPNTTGSLNNLQTLWGAFLDESSPFLKKKHFLAIRYQLNSLTKLGLTFQLEQVKQKDLAKWLANLQKLQYLRLTSINHGGKPQALRLEPLSRLQNLYSLHLCGDMENISFFFPKSLTDLTLSATSLKNDPMQDLQSLQKLRSLCLYSDSFMGESIVCSVSGFPQLKFLKIANLKALKEWDIQEDAMPSLWELEIRSCHLLEVPSGLKHLKRLHELKLSDMPGKFTTTIRENTHLIWRSLHNPPVVTILF</sequence>
<evidence type="ECO:0000259" key="7">
    <source>
        <dbReference type="Pfam" id="PF23559"/>
    </source>
</evidence>
<evidence type="ECO:0000313" key="10">
    <source>
        <dbReference type="Proteomes" id="UP001163823"/>
    </source>
</evidence>
<proteinExistence type="predicted"/>
<dbReference type="InterPro" id="IPR032675">
    <property type="entry name" value="LRR_dom_sf"/>
</dbReference>
<dbReference type="InterPro" id="IPR041118">
    <property type="entry name" value="Rx_N"/>
</dbReference>
<keyword evidence="2" id="KW-0547">Nucleotide-binding</keyword>
<feature type="domain" description="Disease resistance protein winged helix" evidence="7">
    <location>
        <begin position="689"/>
        <end position="763"/>
    </location>
</feature>
<dbReference type="Pfam" id="PF23559">
    <property type="entry name" value="WHD_DRP"/>
    <property type="match status" value="1"/>
</dbReference>
<feature type="domain" description="NB-ARC" evidence="5">
    <location>
        <begin position="440"/>
        <end position="600"/>
    </location>
</feature>
<comment type="caution">
    <text evidence="9">The sequence shown here is derived from an EMBL/GenBank/DDBJ whole genome shotgun (WGS) entry which is preliminary data.</text>
</comment>
<evidence type="ECO:0000256" key="4">
    <source>
        <dbReference type="SAM" id="Phobius"/>
    </source>
</evidence>
<evidence type="ECO:0000256" key="3">
    <source>
        <dbReference type="ARBA" id="ARBA00022821"/>
    </source>
</evidence>
<dbReference type="KEGG" id="qsa:O6P43_018394"/>
<dbReference type="PANTHER" id="PTHR23155">
    <property type="entry name" value="DISEASE RESISTANCE PROTEIN RP"/>
    <property type="match status" value="1"/>
</dbReference>